<dbReference type="OrthoDB" id="8421928at2"/>
<name>A0A418YQ91_9SPHN</name>
<comment type="caution">
    <text evidence="2">The sequence shown here is derived from an EMBL/GenBank/DDBJ whole genome shotgun (WGS) entry which is preliminary data.</text>
</comment>
<dbReference type="RefSeq" id="WP_119748013.1">
    <property type="nucleotide sequence ID" value="NZ_QVRA01000014.1"/>
</dbReference>
<evidence type="ECO:0000313" key="2">
    <source>
        <dbReference type="EMBL" id="RJG53645.1"/>
    </source>
</evidence>
<evidence type="ECO:0000313" key="3">
    <source>
        <dbReference type="Proteomes" id="UP000283469"/>
    </source>
</evidence>
<reference evidence="2 3" key="1">
    <citation type="submission" date="2018-08" db="EMBL/GenBank/DDBJ databases">
        <title>Sphingobium sp. EO9.</title>
        <authorList>
            <person name="Park Y."/>
            <person name="Kim K.H."/>
            <person name="Jeon C.O."/>
        </authorList>
    </citation>
    <scope>NUCLEOTIDE SEQUENCE [LARGE SCALE GENOMIC DNA]</scope>
    <source>
        <strain evidence="2 3">EO9</strain>
    </source>
</reference>
<proteinExistence type="predicted"/>
<accession>A0A418YQ91</accession>
<dbReference type="EMBL" id="QVRA01000014">
    <property type="protein sequence ID" value="RJG53645.1"/>
    <property type="molecule type" value="Genomic_DNA"/>
</dbReference>
<gene>
    <name evidence="2" type="ORF">D0Z70_15465</name>
</gene>
<evidence type="ECO:0000256" key="1">
    <source>
        <dbReference type="SAM" id="MobiDB-lite"/>
    </source>
</evidence>
<protein>
    <submittedName>
        <fullName evidence="2">Uncharacterized protein</fullName>
    </submittedName>
</protein>
<dbReference type="Proteomes" id="UP000283469">
    <property type="component" value="Unassembled WGS sequence"/>
</dbReference>
<keyword evidence="3" id="KW-1185">Reference proteome</keyword>
<feature type="region of interest" description="Disordered" evidence="1">
    <location>
        <begin position="146"/>
        <end position="168"/>
    </location>
</feature>
<sequence>MMITPSGITISFGGARGRADDSQTVVARIYGFAQDGQGDPIAREMVVPAGTRVEQDLPQGLYNVELTLPSGRIIQRNVRIDEASNETYEFFDDFAKPAGFSLQESVGRDVGAIFDRALASREVSDRSLYHSAFAKVNSARGIRGRSQLPDATIGTDKTGTGFDPAQQPPIRVVEPTVSVGVGTHVALCGKILDDDAWDVAQPKERRAGTAIWHFTHGAAHPPDPATRRWARVTFSSGAIEVASLPLPWFCMASGAFVPVEMLVDPARVEGAATSLAVHDERLAGLLAFLDKGQAVAAGPMLQSLEADNLIEQTIYAKTSNPLAACAAAYVGLAVYPPDEREQWDMWLGNCMKRFPGVPDSAIVHARRLVLRPTSRESNAEAAEALRRACDAGVPFFSAGVGLLREMLVLLSTDFPDLAPLADQAARLAARVDAQQAFTVLRFAPQSTRKK</sequence>
<dbReference type="AlphaFoldDB" id="A0A418YQ91"/>
<organism evidence="2 3">
    <name type="scientific">Sphingobium terrigena</name>
    <dbReference type="NCBI Taxonomy" id="2304063"/>
    <lineage>
        <taxon>Bacteria</taxon>
        <taxon>Pseudomonadati</taxon>
        <taxon>Pseudomonadota</taxon>
        <taxon>Alphaproteobacteria</taxon>
        <taxon>Sphingomonadales</taxon>
        <taxon>Sphingomonadaceae</taxon>
        <taxon>Sphingobium</taxon>
    </lineage>
</organism>